<accession>X1J196</accession>
<reference evidence="1" key="1">
    <citation type="journal article" date="2014" name="Front. Microbiol.">
        <title>High frequency of phylogenetically diverse reductive dehalogenase-homologous genes in deep subseafloor sedimentary metagenomes.</title>
        <authorList>
            <person name="Kawai M."/>
            <person name="Futagami T."/>
            <person name="Toyoda A."/>
            <person name="Takaki Y."/>
            <person name="Nishi S."/>
            <person name="Hori S."/>
            <person name="Arai W."/>
            <person name="Tsubouchi T."/>
            <person name="Morono Y."/>
            <person name="Uchiyama I."/>
            <person name="Ito T."/>
            <person name="Fujiyama A."/>
            <person name="Inagaki F."/>
            <person name="Takami H."/>
        </authorList>
    </citation>
    <scope>NUCLEOTIDE SEQUENCE</scope>
    <source>
        <strain evidence="1">Expedition CK06-06</strain>
    </source>
</reference>
<sequence length="40" mass="4725">FYPIKRETIRSSPIIQAFYDSDESDYLNPAGHLQEMYESI</sequence>
<comment type="caution">
    <text evidence="1">The sequence shown here is derived from an EMBL/GenBank/DDBJ whole genome shotgun (WGS) entry which is preliminary data.</text>
</comment>
<proteinExistence type="predicted"/>
<feature type="non-terminal residue" evidence="1">
    <location>
        <position position="1"/>
    </location>
</feature>
<name>X1J196_9ZZZZ</name>
<dbReference type="AlphaFoldDB" id="X1J196"/>
<organism evidence="1">
    <name type="scientific">marine sediment metagenome</name>
    <dbReference type="NCBI Taxonomy" id="412755"/>
    <lineage>
        <taxon>unclassified sequences</taxon>
        <taxon>metagenomes</taxon>
        <taxon>ecological metagenomes</taxon>
    </lineage>
</organism>
<evidence type="ECO:0000313" key="1">
    <source>
        <dbReference type="EMBL" id="GAH72129.1"/>
    </source>
</evidence>
<dbReference type="EMBL" id="BARU01025923">
    <property type="protein sequence ID" value="GAH72129.1"/>
    <property type="molecule type" value="Genomic_DNA"/>
</dbReference>
<protein>
    <submittedName>
        <fullName evidence="1">Uncharacterized protein</fullName>
    </submittedName>
</protein>
<gene>
    <name evidence="1" type="ORF">S03H2_41708</name>
</gene>